<evidence type="ECO:0000313" key="2">
    <source>
        <dbReference type="EMBL" id="AGE96653.1"/>
    </source>
</evidence>
<dbReference type="AlphaFoldDB" id="M1K6E6"/>
<keyword evidence="1" id="KW-0812">Transmembrane</keyword>
<feature type="transmembrane region" description="Helical" evidence="1">
    <location>
        <begin position="20"/>
        <end position="39"/>
    </location>
</feature>
<gene>
    <name evidence="2" type="ORF">ECU07_0020</name>
</gene>
<dbReference type="VEuPathDB" id="MicrosporidiaDB:ECU07_0020"/>
<reference evidence="2" key="1">
    <citation type="journal article" date="2013" name="Eukaryot. Cell">
        <title>Extremely Reduced Levels of Heterozygosity in the Vertebrate Pathogen Encephalitozoon cuniculi.</title>
        <authorList>
            <person name="Selman M."/>
            <person name="Sak B."/>
            <person name="Kvac M."/>
            <person name="Farinelli L."/>
            <person name="Weiss L.M."/>
            <person name="Corradi N."/>
        </authorList>
    </citation>
    <scope>NUCLEOTIDE SEQUENCE</scope>
</reference>
<keyword evidence="1" id="KW-0472">Membrane</keyword>
<protein>
    <submittedName>
        <fullName evidence="2">Uncharacterized protein</fullName>
    </submittedName>
</protein>
<keyword evidence="1" id="KW-1133">Transmembrane helix</keyword>
<dbReference type="EMBL" id="KC513638">
    <property type="protein sequence ID" value="AGE96653.1"/>
    <property type="molecule type" value="Genomic_DNA"/>
</dbReference>
<accession>M1K6E6</accession>
<proteinExistence type="predicted"/>
<sequence>MRSISVGLDREESGSDGLCLGLIVLATLAAGFVAGSDVLRCRGFGPATGDVCLWVGAGFWRCPLPGGGADGQGPGFWDAALREARMFCRSCVGLRMIGWRR</sequence>
<name>M1K6E6_ENCCN</name>
<organism evidence="2">
    <name type="scientific">Encephalitozoon cuniculi</name>
    <name type="common">Microsporidian parasite</name>
    <dbReference type="NCBI Taxonomy" id="6035"/>
    <lineage>
        <taxon>Eukaryota</taxon>
        <taxon>Fungi</taxon>
        <taxon>Fungi incertae sedis</taxon>
        <taxon>Microsporidia</taxon>
        <taxon>Unikaryonidae</taxon>
        <taxon>Encephalitozoon</taxon>
    </lineage>
</organism>
<evidence type="ECO:0000256" key="1">
    <source>
        <dbReference type="SAM" id="Phobius"/>
    </source>
</evidence>